<name>A0A7X0EAH3_9PROT</name>
<dbReference type="GO" id="GO:0000030">
    <property type="term" value="F:mannosyltransferase activity"/>
    <property type="evidence" value="ECO:0007669"/>
    <property type="project" value="TreeGrafter"/>
</dbReference>
<feature type="compositionally biased region" description="Basic and acidic residues" evidence="4">
    <location>
        <begin position="303"/>
        <end position="316"/>
    </location>
</feature>
<dbReference type="SUPFAM" id="SSF48452">
    <property type="entry name" value="TPR-like"/>
    <property type="match status" value="1"/>
</dbReference>
<sequence length="316" mass="34281">MNRQDRRRRIAEISKDANAGAPFVNDMRVAADLHRQGRLKEAENAYRAIIRIYASVPDIRVAWSNLGAVLQGLGKLEEAVTCLKKARSLNPNHPPPHQNLGMALLGQGKVDEAIESFRRAVELNPSFTEAWHALGVASGQKNDLAGAEDAWRRTLELDPNRAETRFNLGMVLRSTGRLDAAAAEFHACATLDPSQGDARLALADTLIAMGRAEEAAQIIWVLIQTTPAHPVPQQFYARALTVMAQSGNGIAAADRADQWAAAYPDSESARSVKIAFDAYRAERAAAEAQTDTPQTDTPTADTPKAEEATAKEKPEA</sequence>
<keyword evidence="6" id="KW-1185">Reference proteome</keyword>
<keyword evidence="2 3" id="KW-0802">TPR repeat</keyword>
<dbReference type="PANTHER" id="PTHR44227:SF3">
    <property type="entry name" value="PROTEIN O-MANNOSYL-TRANSFERASE TMTC4"/>
    <property type="match status" value="1"/>
</dbReference>
<dbReference type="InterPro" id="IPR011990">
    <property type="entry name" value="TPR-like_helical_dom_sf"/>
</dbReference>
<dbReference type="InterPro" id="IPR019734">
    <property type="entry name" value="TPR_rpt"/>
</dbReference>
<evidence type="ECO:0000256" key="2">
    <source>
        <dbReference type="ARBA" id="ARBA00022803"/>
    </source>
</evidence>
<feature type="region of interest" description="Disordered" evidence="4">
    <location>
        <begin position="283"/>
        <end position="316"/>
    </location>
</feature>
<feature type="repeat" description="TPR" evidence="3">
    <location>
        <begin position="162"/>
        <end position="195"/>
    </location>
</feature>
<dbReference type="PROSITE" id="PS50005">
    <property type="entry name" value="TPR"/>
    <property type="match status" value="4"/>
</dbReference>
<feature type="repeat" description="TPR" evidence="3">
    <location>
        <begin position="94"/>
        <end position="127"/>
    </location>
</feature>
<dbReference type="Pfam" id="PF14559">
    <property type="entry name" value="TPR_19"/>
    <property type="match status" value="1"/>
</dbReference>
<dbReference type="Gene3D" id="1.25.40.10">
    <property type="entry name" value="Tetratricopeptide repeat domain"/>
    <property type="match status" value="2"/>
</dbReference>
<feature type="repeat" description="TPR" evidence="3">
    <location>
        <begin position="60"/>
        <end position="93"/>
    </location>
</feature>
<dbReference type="Pfam" id="PF13424">
    <property type="entry name" value="TPR_12"/>
    <property type="match status" value="1"/>
</dbReference>
<dbReference type="AlphaFoldDB" id="A0A7X0EAH3"/>
<gene>
    <name evidence="5" type="ORF">FHS74_000100</name>
</gene>
<comment type="caution">
    <text evidence="5">The sequence shown here is derived from an EMBL/GenBank/DDBJ whole genome shotgun (WGS) entry which is preliminary data.</text>
</comment>
<dbReference type="EMBL" id="JACIIZ010000001">
    <property type="protein sequence ID" value="MBB6249567.1"/>
    <property type="molecule type" value="Genomic_DNA"/>
</dbReference>
<proteinExistence type="predicted"/>
<feature type="repeat" description="TPR" evidence="3">
    <location>
        <begin position="128"/>
        <end position="161"/>
    </location>
</feature>
<evidence type="ECO:0000313" key="6">
    <source>
        <dbReference type="Proteomes" id="UP000539175"/>
    </source>
</evidence>
<evidence type="ECO:0000256" key="3">
    <source>
        <dbReference type="PROSITE-ProRule" id="PRU00339"/>
    </source>
</evidence>
<evidence type="ECO:0000313" key="5">
    <source>
        <dbReference type="EMBL" id="MBB6249567.1"/>
    </source>
</evidence>
<dbReference type="RefSeq" id="WP_184796424.1">
    <property type="nucleotide sequence ID" value="NZ_JACIIZ010000001.1"/>
</dbReference>
<dbReference type="GO" id="GO:0030968">
    <property type="term" value="P:endoplasmic reticulum unfolded protein response"/>
    <property type="evidence" value="ECO:0007669"/>
    <property type="project" value="TreeGrafter"/>
</dbReference>
<accession>A0A7X0EAH3</accession>
<dbReference type="PROSITE" id="PS50293">
    <property type="entry name" value="TPR_REGION"/>
    <property type="match status" value="1"/>
</dbReference>
<dbReference type="Proteomes" id="UP000539175">
    <property type="component" value="Unassembled WGS sequence"/>
</dbReference>
<dbReference type="GO" id="GO:0035269">
    <property type="term" value="P:protein O-linked glycosylation via mannose"/>
    <property type="evidence" value="ECO:0007669"/>
    <property type="project" value="TreeGrafter"/>
</dbReference>
<feature type="compositionally biased region" description="Low complexity" evidence="4">
    <location>
        <begin position="286"/>
        <end position="302"/>
    </location>
</feature>
<dbReference type="PANTHER" id="PTHR44227">
    <property type="match status" value="1"/>
</dbReference>
<evidence type="ECO:0000256" key="1">
    <source>
        <dbReference type="ARBA" id="ARBA00022737"/>
    </source>
</evidence>
<keyword evidence="1" id="KW-0677">Repeat</keyword>
<evidence type="ECO:0000256" key="4">
    <source>
        <dbReference type="SAM" id="MobiDB-lite"/>
    </source>
</evidence>
<dbReference type="InterPro" id="IPR052346">
    <property type="entry name" value="O-mannosyl-transferase_TMTC"/>
</dbReference>
<protein>
    <submittedName>
        <fullName evidence="5">Tetratricopeptide (TPR) repeat protein</fullName>
    </submittedName>
</protein>
<dbReference type="SMART" id="SM00028">
    <property type="entry name" value="TPR"/>
    <property type="match status" value="4"/>
</dbReference>
<reference evidence="5 6" key="1">
    <citation type="submission" date="2020-08" db="EMBL/GenBank/DDBJ databases">
        <title>Genomic Encyclopedia of Type Strains, Phase IV (KMG-IV): sequencing the most valuable type-strain genomes for metagenomic binning, comparative biology and taxonomic classification.</title>
        <authorList>
            <person name="Goeker M."/>
        </authorList>
    </citation>
    <scope>NUCLEOTIDE SEQUENCE [LARGE SCALE GENOMIC DNA]</scope>
    <source>
        <strain evidence="5 6">DSM 22198</strain>
    </source>
</reference>
<organism evidence="5 6">
    <name type="scientific">Nitrospirillum iridis</name>
    <dbReference type="NCBI Taxonomy" id="765888"/>
    <lineage>
        <taxon>Bacteria</taxon>
        <taxon>Pseudomonadati</taxon>
        <taxon>Pseudomonadota</taxon>
        <taxon>Alphaproteobacteria</taxon>
        <taxon>Rhodospirillales</taxon>
        <taxon>Azospirillaceae</taxon>
        <taxon>Nitrospirillum</taxon>
    </lineage>
</organism>